<evidence type="ECO:0000313" key="1">
    <source>
        <dbReference type="EMBL" id="AFK07289.1"/>
    </source>
</evidence>
<name>I2F5T6_9BACT</name>
<dbReference type="EMBL" id="CP003532">
    <property type="protein sequence ID" value="AFK07289.1"/>
    <property type="molecule type" value="Genomic_DNA"/>
</dbReference>
<dbReference type="RefSeq" id="WP_014731188.1">
    <property type="nucleotide sequence ID" value="NC_017934.1"/>
</dbReference>
<dbReference type="GeneID" id="87108479"/>
<proteinExistence type="predicted"/>
<dbReference type="KEGG" id="mpg:Theba_1625"/>
<reference evidence="1 2" key="1">
    <citation type="journal article" date="2012" name="Genome Biol. Evol.">
        <title>Genome Sequence of the Mesophilic Thermotogales Bacterium Mesotoga prima MesG1.Ag.4.2 Reveals the Largest Thermotogales Genome To Date.</title>
        <authorList>
            <person name="Zhaxybayeva O."/>
            <person name="Swithers K.S."/>
            <person name="Foght J."/>
            <person name="Green A.G."/>
            <person name="Bruce D."/>
            <person name="Detter C."/>
            <person name="Han S."/>
            <person name="Teshima H."/>
            <person name="Han J."/>
            <person name="Woyke T."/>
            <person name="Pitluck S."/>
            <person name="Nolan M."/>
            <person name="Ivanova N."/>
            <person name="Pati A."/>
            <person name="Land M.L."/>
            <person name="Dlutek M."/>
            <person name="Doolittle W.F."/>
            <person name="Noll K.M."/>
            <person name="Nesbo C.L."/>
        </authorList>
    </citation>
    <scope>NUCLEOTIDE SEQUENCE [LARGE SCALE GENOMIC DNA]</scope>
    <source>
        <strain evidence="2">mesG1.Ag.4.2</strain>
    </source>
</reference>
<evidence type="ECO:0000313" key="2">
    <source>
        <dbReference type="Proteomes" id="UP000002881"/>
    </source>
</evidence>
<dbReference type="Proteomes" id="UP000002881">
    <property type="component" value="Chromosome"/>
</dbReference>
<protein>
    <submittedName>
        <fullName evidence="1">Uncharacterized protein</fullName>
    </submittedName>
</protein>
<dbReference type="AlphaFoldDB" id="I2F5T6"/>
<sequence precursor="true">MKPNELGAPRNPTNIAQAIMLVVKVGLEVFDAACHIAVQYKKTKEELSK</sequence>
<accession>I2F5T6</accession>
<organism evidence="1 2">
    <name type="scientific">Mesotoga prima MesG1.Ag.4.2</name>
    <dbReference type="NCBI Taxonomy" id="660470"/>
    <lineage>
        <taxon>Bacteria</taxon>
        <taxon>Thermotogati</taxon>
        <taxon>Thermotogota</taxon>
        <taxon>Thermotogae</taxon>
        <taxon>Kosmotogales</taxon>
        <taxon>Kosmotogaceae</taxon>
        <taxon>Mesotoga</taxon>
    </lineage>
</organism>
<dbReference type="HOGENOM" id="CLU_3137543_0_0_0"/>
<keyword evidence="2" id="KW-1185">Reference proteome</keyword>
<gene>
    <name evidence="1" type="ORF">Theba_1625</name>
</gene>
<dbReference type="STRING" id="660470.Theba_1625"/>